<feature type="transmembrane region" description="Helical" evidence="6">
    <location>
        <begin position="90"/>
        <end position="110"/>
    </location>
</feature>
<dbReference type="GO" id="GO:0005886">
    <property type="term" value="C:plasma membrane"/>
    <property type="evidence" value="ECO:0007669"/>
    <property type="project" value="UniProtKB-SubCell"/>
</dbReference>
<dbReference type="AlphaFoldDB" id="A0A1C1A7M3"/>
<evidence type="ECO:0000256" key="2">
    <source>
        <dbReference type="ARBA" id="ARBA00022475"/>
    </source>
</evidence>
<feature type="transmembrane region" description="Helical" evidence="6">
    <location>
        <begin position="193"/>
        <end position="211"/>
    </location>
</feature>
<evidence type="ECO:0000256" key="1">
    <source>
        <dbReference type="ARBA" id="ARBA00004651"/>
    </source>
</evidence>
<comment type="caution">
    <text evidence="7">The sequence shown here is derived from an EMBL/GenBank/DDBJ whole genome shotgun (WGS) entry which is preliminary data.</text>
</comment>
<keyword evidence="5 6" id="KW-0472">Membrane</keyword>
<dbReference type="STRING" id="512399.A8709_07990"/>
<feature type="transmembrane region" description="Helical" evidence="6">
    <location>
        <begin position="256"/>
        <end position="276"/>
    </location>
</feature>
<proteinExistence type="predicted"/>
<evidence type="ECO:0000256" key="3">
    <source>
        <dbReference type="ARBA" id="ARBA00022692"/>
    </source>
</evidence>
<sequence>MTKVTKDSLVKGTLILTVAALVARFLGVFQRIPLVHLLHEEGMGSYSIAFNLYSILLVIATAGIPSALSKMVAEKNAIGRPQEAQRIYRAAIWFAVVTGVVMTVILYVFAPIYAENISHGGPDATLATRAIAPAMLLFPLIAIMRGYFQGRQHMMPNGVSQVVEQIFRLITSIALAYFLLDISLGWGVAGASFGGVVGGAAALAVMLYYAMKLKRHDALQTRQPAASQAAAAQIGATMADGQPKELTRYRDIYRSLLKLSIPIVVFSVTVTLVYAIDTSMIIPLLEDAIGRNEALGLVGIIGGRAQSLAGIPIILAIALSQSVVPIISAAYSRKDLKQVGGQTTRVLQLAILSGLPAVLMISIAARPLDFFLFGYEDSAYGIAHGPAMISLLTAGAMFQIVMQTSGAVLMGMGRMKPLMTHVAVGIAIKLLGSFVLGQWLGIYGIIISTGLCFIAMSWLNIRTLRQEVTFTILGRRFGGLILTIIVIGALGFTAEWLTHTYVVPTPWFRLNQGIQAVLICGFTVALYPIMLMLTKVVTKDDVKNFPSPVQKLIGKVSRVLKRS</sequence>
<feature type="transmembrane region" description="Helical" evidence="6">
    <location>
        <begin position="343"/>
        <end position="365"/>
    </location>
</feature>
<keyword evidence="3 6" id="KW-0812">Transmembrane</keyword>
<evidence type="ECO:0000313" key="8">
    <source>
        <dbReference type="Proteomes" id="UP000093309"/>
    </source>
</evidence>
<dbReference type="PANTHER" id="PTHR30250">
    <property type="entry name" value="PST FAMILY PREDICTED COLANIC ACID TRANSPORTER"/>
    <property type="match status" value="1"/>
</dbReference>
<feature type="transmembrane region" description="Helical" evidence="6">
    <location>
        <begin position="442"/>
        <end position="461"/>
    </location>
</feature>
<keyword evidence="8" id="KW-1185">Reference proteome</keyword>
<evidence type="ECO:0000256" key="5">
    <source>
        <dbReference type="ARBA" id="ARBA00023136"/>
    </source>
</evidence>
<dbReference type="OrthoDB" id="9775950at2"/>
<gene>
    <name evidence="7" type="ORF">A8709_07990</name>
</gene>
<keyword evidence="4 6" id="KW-1133">Transmembrane helix</keyword>
<dbReference type="InterPro" id="IPR050833">
    <property type="entry name" value="Poly_Biosynth_Transport"/>
</dbReference>
<feature type="transmembrane region" description="Helical" evidence="6">
    <location>
        <begin position="12"/>
        <end position="30"/>
    </location>
</feature>
<feature type="transmembrane region" description="Helical" evidence="6">
    <location>
        <begin position="169"/>
        <end position="187"/>
    </location>
</feature>
<evidence type="ECO:0000256" key="4">
    <source>
        <dbReference type="ARBA" id="ARBA00022989"/>
    </source>
</evidence>
<dbReference type="Pfam" id="PF01943">
    <property type="entry name" value="Polysacc_synt"/>
    <property type="match status" value="1"/>
</dbReference>
<feature type="transmembrane region" description="Helical" evidence="6">
    <location>
        <begin position="130"/>
        <end position="148"/>
    </location>
</feature>
<organism evidence="7 8">
    <name type="scientific">Paenibacillus pectinilyticus</name>
    <dbReference type="NCBI Taxonomy" id="512399"/>
    <lineage>
        <taxon>Bacteria</taxon>
        <taxon>Bacillati</taxon>
        <taxon>Bacillota</taxon>
        <taxon>Bacilli</taxon>
        <taxon>Bacillales</taxon>
        <taxon>Paenibacillaceae</taxon>
        <taxon>Paenibacillus</taxon>
    </lineage>
</organism>
<feature type="transmembrane region" description="Helical" evidence="6">
    <location>
        <begin position="473"/>
        <end position="494"/>
    </location>
</feature>
<keyword evidence="2" id="KW-1003">Cell membrane</keyword>
<dbReference type="PANTHER" id="PTHR30250:SF21">
    <property type="entry name" value="LIPID II FLIPPASE MURJ"/>
    <property type="match status" value="1"/>
</dbReference>
<dbReference type="CDD" id="cd13124">
    <property type="entry name" value="MATE_SpoVB_like"/>
    <property type="match status" value="1"/>
</dbReference>
<feature type="transmembrane region" description="Helical" evidence="6">
    <location>
        <begin position="385"/>
        <end position="411"/>
    </location>
</feature>
<accession>A0A1C1A7M3</accession>
<evidence type="ECO:0000256" key="6">
    <source>
        <dbReference type="SAM" id="Phobius"/>
    </source>
</evidence>
<dbReference type="RefSeq" id="WP_065850694.1">
    <property type="nucleotide sequence ID" value="NZ_LYPC01000010.1"/>
</dbReference>
<comment type="subcellular location">
    <subcellularLocation>
        <location evidence="1">Cell membrane</location>
        <topology evidence="1">Multi-pass membrane protein</topology>
    </subcellularLocation>
</comment>
<feature type="transmembrane region" description="Helical" evidence="6">
    <location>
        <begin position="418"/>
        <end position="436"/>
    </location>
</feature>
<feature type="transmembrane region" description="Helical" evidence="6">
    <location>
        <begin position="514"/>
        <end position="533"/>
    </location>
</feature>
<dbReference type="Proteomes" id="UP000093309">
    <property type="component" value="Unassembled WGS sequence"/>
</dbReference>
<dbReference type="PIRSF" id="PIRSF038958">
    <property type="entry name" value="PG_synth_SpoVB"/>
    <property type="match status" value="1"/>
</dbReference>
<dbReference type="InterPro" id="IPR002797">
    <property type="entry name" value="Polysacc_synth"/>
</dbReference>
<feature type="transmembrane region" description="Helical" evidence="6">
    <location>
        <begin position="50"/>
        <end position="69"/>
    </location>
</feature>
<dbReference type="InterPro" id="IPR024923">
    <property type="entry name" value="PG_synth_SpoVB"/>
</dbReference>
<feature type="transmembrane region" description="Helical" evidence="6">
    <location>
        <begin position="309"/>
        <end position="331"/>
    </location>
</feature>
<name>A0A1C1A7M3_9BACL</name>
<protein>
    <submittedName>
        <fullName evidence="7">Uncharacterized protein</fullName>
    </submittedName>
</protein>
<evidence type="ECO:0000313" key="7">
    <source>
        <dbReference type="EMBL" id="OCT16607.1"/>
    </source>
</evidence>
<reference evidence="8" key="1">
    <citation type="submission" date="2016-05" db="EMBL/GenBank/DDBJ databases">
        <title>Paenibacillus oryzae. sp. nov., isolated from the rice root.</title>
        <authorList>
            <person name="Zhang J."/>
            <person name="Zhang X."/>
        </authorList>
    </citation>
    <scope>NUCLEOTIDE SEQUENCE [LARGE SCALE GENOMIC DNA]</scope>
    <source>
        <strain evidence="8">KCTC13222</strain>
    </source>
</reference>
<dbReference type="EMBL" id="LYPC01000010">
    <property type="protein sequence ID" value="OCT16607.1"/>
    <property type="molecule type" value="Genomic_DNA"/>
</dbReference>